<keyword evidence="3 10" id="KW-0812">Transmembrane</keyword>
<evidence type="ECO:0000256" key="10">
    <source>
        <dbReference type="HAMAP-Rule" id="MF_00454"/>
    </source>
</evidence>
<keyword evidence="4 10" id="KW-1133">Transmembrane helix</keyword>
<dbReference type="GO" id="GO:0046872">
    <property type="term" value="F:metal ion binding"/>
    <property type="evidence" value="ECO:0007669"/>
    <property type="project" value="UniProtKB-KW"/>
</dbReference>
<evidence type="ECO:0000256" key="2">
    <source>
        <dbReference type="ARBA" id="ARBA00022475"/>
    </source>
</evidence>
<dbReference type="GO" id="GO:0140114">
    <property type="term" value="P:cellular detoxification of fluoride"/>
    <property type="evidence" value="ECO:0007669"/>
    <property type="project" value="UniProtKB-UniRule"/>
</dbReference>
<reference evidence="11 12" key="1">
    <citation type="submission" date="2018-03" db="EMBL/GenBank/DDBJ databases">
        <title>Genome assembly of novel Miniimonas species PCH200.</title>
        <authorList>
            <person name="Thakur V."/>
            <person name="Kumar V."/>
            <person name="Singh D."/>
        </authorList>
    </citation>
    <scope>NUCLEOTIDE SEQUENCE [LARGE SCALE GENOMIC DNA]</scope>
    <source>
        <strain evidence="11 12">PCH200</strain>
    </source>
</reference>
<keyword evidence="10" id="KW-0915">Sodium</keyword>
<feature type="transmembrane region" description="Helical" evidence="10">
    <location>
        <begin position="37"/>
        <end position="58"/>
    </location>
</feature>
<keyword evidence="2 10" id="KW-1003">Cell membrane</keyword>
<sequence>MPTPTAFALVGLGGAVGTTLRYTAGLLAPTVDGAVQPQLAVTLVINLLGSFLLGLLVGRLGALTARGSASPARAARLRLLLGTGALGGFTTYSALALETVTTAEAGSGPAALLAVGYVVVSVAAGVALARLGLRAGARAPGSRRRSPA</sequence>
<evidence type="ECO:0000256" key="7">
    <source>
        <dbReference type="ARBA" id="ARBA00035120"/>
    </source>
</evidence>
<comment type="subcellular location">
    <subcellularLocation>
        <location evidence="1 10">Cell membrane</location>
        <topology evidence="1 10">Multi-pass membrane protein</topology>
    </subcellularLocation>
</comment>
<feature type="binding site" evidence="10">
    <location>
        <position position="87"/>
    </location>
    <ligand>
        <name>Na(+)</name>
        <dbReference type="ChEBI" id="CHEBI:29101"/>
        <note>structural</note>
    </ligand>
</feature>
<dbReference type="GO" id="GO:0062054">
    <property type="term" value="F:fluoride channel activity"/>
    <property type="evidence" value="ECO:0007669"/>
    <property type="project" value="UniProtKB-UniRule"/>
</dbReference>
<keyword evidence="10" id="KW-0406">Ion transport</keyword>
<keyword evidence="6 10" id="KW-0407">Ion channel</keyword>
<protein>
    <recommendedName>
        <fullName evidence="10">Fluoride-specific ion channel FluC</fullName>
    </recommendedName>
</protein>
<dbReference type="GO" id="GO:0005886">
    <property type="term" value="C:plasma membrane"/>
    <property type="evidence" value="ECO:0007669"/>
    <property type="project" value="UniProtKB-SubCell"/>
</dbReference>
<evidence type="ECO:0000256" key="3">
    <source>
        <dbReference type="ARBA" id="ARBA00022692"/>
    </source>
</evidence>
<name>A0A2U2A047_9MICO</name>
<keyword evidence="10" id="KW-0813">Transport</keyword>
<feature type="binding site" evidence="10">
    <location>
        <position position="90"/>
    </location>
    <ligand>
        <name>Na(+)</name>
        <dbReference type="ChEBI" id="CHEBI:29101"/>
        <note>structural</note>
    </ligand>
</feature>
<dbReference type="EMBL" id="PYHR01000002">
    <property type="protein sequence ID" value="PWD52570.1"/>
    <property type="molecule type" value="Genomic_DNA"/>
</dbReference>
<evidence type="ECO:0000256" key="6">
    <source>
        <dbReference type="ARBA" id="ARBA00023303"/>
    </source>
</evidence>
<feature type="transmembrane region" description="Helical" evidence="10">
    <location>
        <begin position="109"/>
        <end position="133"/>
    </location>
</feature>
<dbReference type="Proteomes" id="UP000245166">
    <property type="component" value="Unassembled WGS sequence"/>
</dbReference>
<dbReference type="AlphaFoldDB" id="A0A2U2A047"/>
<comment type="function">
    <text evidence="9 10">Fluoride-specific ion channel. Important for reducing fluoride concentration in the cell, thus reducing its toxicity.</text>
</comment>
<comment type="activity regulation">
    <text evidence="10">Na(+) is not transported, but it plays an essential structural role and its presence is essential for fluoride channel function.</text>
</comment>
<comment type="catalytic activity">
    <reaction evidence="8">
        <text>fluoride(in) = fluoride(out)</text>
        <dbReference type="Rhea" id="RHEA:76159"/>
        <dbReference type="ChEBI" id="CHEBI:17051"/>
    </reaction>
    <physiologicalReaction direction="left-to-right" evidence="8">
        <dbReference type="Rhea" id="RHEA:76160"/>
    </physiologicalReaction>
</comment>
<comment type="similarity">
    <text evidence="7 10">Belongs to the fluoride channel Fluc/FEX (TC 1.A.43) family.</text>
</comment>
<keyword evidence="5 10" id="KW-0472">Membrane</keyword>
<evidence type="ECO:0000256" key="8">
    <source>
        <dbReference type="ARBA" id="ARBA00035585"/>
    </source>
</evidence>
<keyword evidence="10" id="KW-0479">Metal-binding</keyword>
<proteinExistence type="inferred from homology"/>
<dbReference type="InterPro" id="IPR003691">
    <property type="entry name" value="FluC"/>
</dbReference>
<gene>
    <name evidence="10" type="primary">fluC</name>
    <name evidence="10" type="synonym">crcB</name>
    <name evidence="11" type="ORF">C8046_14215</name>
</gene>
<evidence type="ECO:0000256" key="5">
    <source>
        <dbReference type="ARBA" id="ARBA00023136"/>
    </source>
</evidence>
<comment type="caution">
    <text evidence="11">The sequence shown here is derived from an EMBL/GenBank/DDBJ whole genome shotgun (WGS) entry which is preliminary data.</text>
</comment>
<dbReference type="Pfam" id="PF02537">
    <property type="entry name" value="CRCB"/>
    <property type="match status" value="1"/>
</dbReference>
<keyword evidence="12" id="KW-1185">Reference proteome</keyword>
<evidence type="ECO:0000256" key="4">
    <source>
        <dbReference type="ARBA" id="ARBA00022989"/>
    </source>
</evidence>
<evidence type="ECO:0000313" key="12">
    <source>
        <dbReference type="Proteomes" id="UP000245166"/>
    </source>
</evidence>
<dbReference type="HAMAP" id="MF_00454">
    <property type="entry name" value="FluC"/>
    <property type="match status" value="1"/>
</dbReference>
<evidence type="ECO:0000256" key="9">
    <source>
        <dbReference type="ARBA" id="ARBA00049940"/>
    </source>
</evidence>
<feature type="transmembrane region" description="Helical" evidence="10">
    <location>
        <begin position="79"/>
        <end position="97"/>
    </location>
</feature>
<evidence type="ECO:0000313" key="11">
    <source>
        <dbReference type="EMBL" id="PWD52570.1"/>
    </source>
</evidence>
<evidence type="ECO:0000256" key="1">
    <source>
        <dbReference type="ARBA" id="ARBA00004651"/>
    </source>
</evidence>
<accession>A0A2U2A047</accession>
<organism evidence="11 12">
    <name type="scientific">Serinibacter arcticus</name>
    <dbReference type="NCBI Taxonomy" id="1655435"/>
    <lineage>
        <taxon>Bacteria</taxon>
        <taxon>Bacillati</taxon>
        <taxon>Actinomycetota</taxon>
        <taxon>Actinomycetes</taxon>
        <taxon>Micrococcales</taxon>
        <taxon>Beutenbergiaceae</taxon>
        <taxon>Serinibacter</taxon>
    </lineage>
</organism>